<gene>
    <name evidence="1" type="ORF">MYCFIDRAFT_209991</name>
</gene>
<dbReference type="eggNOG" id="KOG4341">
    <property type="taxonomic scope" value="Eukaryota"/>
</dbReference>
<dbReference type="STRING" id="383855.N1Q8B1"/>
<protein>
    <submittedName>
        <fullName evidence="1">Uncharacterized protein</fullName>
    </submittedName>
</protein>
<dbReference type="HOGENOM" id="CLU_1826110_0_0_1"/>
<dbReference type="Proteomes" id="UP000016932">
    <property type="component" value="Unassembled WGS sequence"/>
</dbReference>
<organism evidence="1 2">
    <name type="scientific">Pseudocercospora fijiensis (strain CIRAD86)</name>
    <name type="common">Black leaf streak disease fungus</name>
    <name type="synonym">Mycosphaerella fijiensis</name>
    <dbReference type="NCBI Taxonomy" id="383855"/>
    <lineage>
        <taxon>Eukaryota</taxon>
        <taxon>Fungi</taxon>
        <taxon>Dikarya</taxon>
        <taxon>Ascomycota</taxon>
        <taxon>Pezizomycotina</taxon>
        <taxon>Dothideomycetes</taxon>
        <taxon>Dothideomycetidae</taxon>
        <taxon>Mycosphaerellales</taxon>
        <taxon>Mycosphaerellaceae</taxon>
        <taxon>Pseudocercospora</taxon>
    </lineage>
</organism>
<evidence type="ECO:0000313" key="1">
    <source>
        <dbReference type="EMBL" id="EME89115.1"/>
    </source>
</evidence>
<dbReference type="RefSeq" id="XP_007921874.1">
    <property type="nucleotide sequence ID" value="XM_007923683.1"/>
</dbReference>
<dbReference type="GeneID" id="19336955"/>
<reference evidence="1 2" key="1">
    <citation type="journal article" date="2012" name="PLoS Pathog.">
        <title>Diverse lifestyles and strategies of plant pathogenesis encoded in the genomes of eighteen Dothideomycetes fungi.</title>
        <authorList>
            <person name="Ohm R.A."/>
            <person name="Feau N."/>
            <person name="Henrissat B."/>
            <person name="Schoch C.L."/>
            <person name="Horwitz B.A."/>
            <person name="Barry K.W."/>
            <person name="Condon B.J."/>
            <person name="Copeland A.C."/>
            <person name="Dhillon B."/>
            <person name="Glaser F."/>
            <person name="Hesse C.N."/>
            <person name="Kosti I."/>
            <person name="LaButti K."/>
            <person name="Lindquist E.A."/>
            <person name="Lucas S."/>
            <person name="Salamov A.A."/>
            <person name="Bradshaw R.E."/>
            <person name="Ciuffetti L."/>
            <person name="Hamelin R.C."/>
            <person name="Kema G.H.J."/>
            <person name="Lawrence C."/>
            <person name="Scott J.A."/>
            <person name="Spatafora J.W."/>
            <person name="Turgeon B.G."/>
            <person name="de Wit P.J.G.M."/>
            <person name="Zhong S."/>
            <person name="Goodwin S.B."/>
            <person name="Grigoriev I.V."/>
        </authorList>
    </citation>
    <scope>NUCLEOTIDE SEQUENCE [LARGE SCALE GENOMIC DNA]</scope>
    <source>
        <strain evidence="1 2">CIRAD86</strain>
    </source>
</reference>
<sequence>MIDVDIDDHNPDSDGSNTPVINVNVHVNQPHGQTNVSVLPGPSSGMPFPPVPPHHHGLTHGGGPSFNFSQSAPATTGGAIWAGGSTPVVQLPPHQHFHQHQHHQTHQDHAQHVTGMMQSTILDEVEGDEAFGEESEIMDRD</sequence>
<dbReference type="EMBL" id="KB446555">
    <property type="protein sequence ID" value="EME89115.1"/>
    <property type="molecule type" value="Genomic_DNA"/>
</dbReference>
<keyword evidence="2" id="KW-1185">Reference proteome</keyword>
<dbReference type="KEGG" id="pfj:MYCFIDRAFT_209991"/>
<proteinExistence type="predicted"/>
<evidence type="ECO:0000313" key="2">
    <source>
        <dbReference type="Proteomes" id="UP000016932"/>
    </source>
</evidence>
<accession>N1Q8B1</accession>
<dbReference type="AlphaFoldDB" id="N1Q8B1"/>
<dbReference type="VEuPathDB" id="FungiDB:MYCFIDRAFT_209991"/>
<name>N1Q8B1_PSEFD</name>